<dbReference type="RefSeq" id="XP_001457000.1">
    <property type="nucleotide sequence ID" value="XM_001456963.1"/>
</dbReference>
<feature type="repeat" description="ANK" evidence="7">
    <location>
        <begin position="268"/>
        <end position="300"/>
    </location>
</feature>
<evidence type="ECO:0000256" key="6">
    <source>
        <dbReference type="ARBA" id="ARBA00023136"/>
    </source>
</evidence>
<sequence length="635" mass="74701">MKKNEIEFQDNSISIKRQPLLDRKKSQDKDQGLRKSNVYEGGLSQLKKSILETSQFQRIEKHPSLQEFSDSMSLMSIQQKCHQLVKSVQEQEVQEIFFILDHFNTLTSKPKLKDIYDQKQQTILHISCFKNLPTAVERILMYEKDNSTAEEFNIWMNQKNKDSFTAVHFAAYVGSLETLEILKKYACDLKIKNEQGQNALSIAAQGDQVSAMVWLYLQGLSYTEQDEKGGTPLHWATYYGSEFAVQFLLSWLQKSKEGKKIINQQDTEGMTPLHLAAMTGNQRIVKKLLYKGSSKTIRDNRNQTPAQTALENEYEIIYKILETNNCLFEFLNIRTSYKPASISWNQICSFFFIYFYCMIGSVIFVYPFFHADAWLQYLSIASFLIGLVFYFLTMFISPGYVERNDDSRKLFSLLTQYEPWELCPECQIHKPLRSRHCEFCSRCVIVYDHHCPWLHNCIGAKNYPYFICFILTIFVNLIHLIILNAIFLIDDYPNPLHNPHYPWFNNVSNLKALDISKKFVQLTILILCLLFLFPLAYLIYVQMDNLFRNITTFEKYRQEEQSNVQGSKDKKSQQTIQQISFQFQIYFIYQIISITQFIVFKLLRNVLQQFKKYFISNMTHLNIYNNLNFILSNFI</sequence>
<reference evidence="10 11" key="1">
    <citation type="journal article" date="2006" name="Nature">
        <title>Global trends of whole-genome duplications revealed by the ciliate Paramecium tetraurelia.</title>
        <authorList>
            <consortium name="Genoscope"/>
            <person name="Aury J.-M."/>
            <person name="Jaillon O."/>
            <person name="Duret L."/>
            <person name="Noel B."/>
            <person name="Jubin C."/>
            <person name="Porcel B.M."/>
            <person name="Segurens B."/>
            <person name="Daubin V."/>
            <person name="Anthouard V."/>
            <person name="Aiach N."/>
            <person name="Arnaiz O."/>
            <person name="Billaut A."/>
            <person name="Beisson J."/>
            <person name="Blanc I."/>
            <person name="Bouhouche K."/>
            <person name="Camara F."/>
            <person name="Duharcourt S."/>
            <person name="Guigo R."/>
            <person name="Gogendeau D."/>
            <person name="Katinka M."/>
            <person name="Keller A.-M."/>
            <person name="Kissmehl R."/>
            <person name="Klotz C."/>
            <person name="Koll F."/>
            <person name="Le Moue A."/>
            <person name="Lepere C."/>
            <person name="Malinsky S."/>
            <person name="Nowacki M."/>
            <person name="Nowak J.K."/>
            <person name="Plattner H."/>
            <person name="Poulain J."/>
            <person name="Ruiz F."/>
            <person name="Serrano V."/>
            <person name="Zagulski M."/>
            <person name="Dessen P."/>
            <person name="Betermier M."/>
            <person name="Weissenbach J."/>
            <person name="Scarpelli C."/>
            <person name="Schachter V."/>
            <person name="Sperling L."/>
            <person name="Meyer E."/>
            <person name="Cohen J."/>
            <person name="Wincker P."/>
        </authorList>
    </citation>
    <scope>NUCLEOTIDE SEQUENCE [LARGE SCALE GENOMIC DNA]</scope>
    <source>
        <strain evidence="10 11">Stock d4-2</strain>
    </source>
</reference>
<evidence type="ECO:0000256" key="8">
    <source>
        <dbReference type="RuleBase" id="RU079119"/>
    </source>
</evidence>
<comment type="subcellular location">
    <subcellularLocation>
        <location evidence="1">Membrane</location>
        <topology evidence="1">Multi-pass membrane protein</topology>
    </subcellularLocation>
</comment>
<keyword evidence="4 8" id="KW-1133">Transmembrane helix</keyword>
<dbReference type="GO" id="GO:0019706">
    <property type="term" value="F:protein-cysteine S-palmitoyltransferase activity"/>
    <property type="evidence" value="ECO:0007669"/>
    <property type="project" value="UniProtKB-EC"/>
</dbReference>
<dbReference type="SUPFAM" id="SSF48403">
    <property type="entry name" value="Ankyrin repeat"/>
    <property type="match status" value="1"/>
</dbReference>
<dbReference type="KEGG" id="ptm:GSPATT00022775001"/>
<comment type="catalytic activity">
    <reaction evidence="8">
        <text>L-cysteinyl-[protein] + hexadecanoyl-CoA = S-hexadecanoyl-L-cysteinyl-[protein] + CoA</text>
        <dbReference type="Rhea" id="RHEA:36683"/>
        <dbReference type="Rhea" id="RHEA-COMP:10131"/>
        <dbReference type="Rhea" id="RHEA-COMP:11032"/>
        <dbReference type="ChEBI" id="CHEBI:29950"/>
        <dbReference type="ChEBI" id="CHEBI:57287"/>
        <dbReference type="ChEBI" id="CHEBI:57379"/>
        <dbReference type="ChEBI" id="CHEBI:74151"/>
        <dbReference type="EC" id="2.3.1.225"/>
    </reaction>
</comment>
<comment type="similarity">
    <text evidence="8">Belongs to the DHHC palmitoyltransferase family.</text>
</comment>
<dbReference type="PROSITE" id="PS50088">
    <property type="entry name" value="ANK_REPEAT"/>
    <property type="match status" value="2"/>
</dbReference>
<dbReference type="EC" id="2.3.1.225" evidence="8"/>
<keyword evidence="11" id="KW-1185">Reference proteome</keyword>
<comment type="domain">
    <text evidence="8">The DHHC domain is required for palmitoyltransferase activity.</text>
</comment>
<evidence type="ECO:0000313" key="10">
    <source>
        <dbReference type="EMBL" id="CAK89603.1"/>
    </source>
</evidence>
<evidence type="ECO:0000256" key="7">
    <source>
        <dbReference type="PROSITE-ProRule" id="PRU00023"/>
    </source>
</evidence>
<evidence type="ECO:0000256" key="4">
    <source>
        <dbReference type="ARBA" id="ARBA00022989"/>
    </source>
</evidence>
<dbReference type="InterPro" id="IPR036770">
    <property type="entry name" value="Ankyrin_rpt-contain_sf"/>
</dbReference>
<dbReference type="eggNOG" id="KOG0509">
    <property type="taxonomic scope" value="Eukaryota"/>
</dbReference>
<evidence type="ECO:0000256" key="1">
    <source>
        <dbReference type="ARBA" id="ARBA00004141"/>
    </source>
</evidence>
<keyword evidence="2 8" id="KW-0812">Transmembrane</keyword>
<organism evidence="10 11">
    <name type="scientific">Paramecium tetraurelia</name>
    <dbReference type="NCBI Taxonomy" id="5888"/>
    <lineage>
        <taxon>Eukaryota</taxon>
        <taxon>Sar</taxon>
        <taxon>Alveolata</taxon>
        <taxon>Ciliophora</taxon>
        <taxon>Intramacronucleata</taxon>
        <taxon>Oligohymenophorea</taxon>
        <taxon>Peniculida</taxon>
        <taxon>Parameciidae</taxon>
        <taxon>Paramecium</taxon>
    </lineage>
</organism>
<dbReference type="OMA" id="WNQICSF"/>
<feature type="transmembrane region" description="Helical" evidence="8">
    <location>
        <begin position="519"/>
        <end position="540"/>
    </location>
</feature>
<feature type="domain" description="Palmitoyltransferase DHHC" evidence="9">
    <location>
        <begin position="419"/>
        <end position="558"/>
    </location>
</feature>
<dbReference type="Pfam" id="PF12796">
    <property type="entry name" value="Ank_2"/>
    <property type="match status" value="2"/>
</dbReference>
<gene>
    <name evidence="10" type="ORF">GSPATT00022775001</name>
</gene>
<dbReference type="EMBL" id="CT868655">
    <property type="protein sequence ID" value="CAK89603.1"/>
    <property type="molecule type" value="Genomic_DNA"/>
</dbReference>
<keyword evidence="3" id="KW-0677">Repeat</keyword>
<feature type="transmembrane region" description="Helical" evidence="8">
    <location>
        <begin position="375"/>
        <end position="401"/>
    </location>
</feature>
<keyword evidence="8" id="KW-0012">Acyltransferase</keyword>
<protein>
    <recommendedName>
        <fullName evidence="8">Palmitoyltransferase</fullName>
        <ecNumber evidence="8">2.3.1.225</ecNumber>
    </recommendedName>
</protein>
<dbReference type="AlphaFoldDB" id="A0E2T6"/>
<keyword evidence="5 7" id="KW-0040">ANK repeat</keyword>
<dbReference type="Gene3D" id="1.25.40.20">
    <property type="entry name" value="Ankyrin repeat-containing domain"/>
    <property type="match status" value="2"/>
</dbReference>
<feature type="repeat" description="ANK" evidence="7">
    <location>
        <begin position="162"/>
        <end position="194"/>
    </location>
</feature>
<dbReference type="PANTHER" id="PTHR24161">
    <property type="entry name" value="ANK_REP_REGION DOMAIN-CONTAINING PROTEIN-RELATED"/>
    <property type="match status" value="1"/>
</dbReference>
<evidence type="ECO:0000256" key="2">
    <source>
        <dbReference type="ARBA" id="ARBA00022692"/>
    </source>
</evidence>
<keyword evidence="8" id="KW-0808">Transferase</keyword>
<name>A0E2T6_PARTE</name>
<feature type="transmembrane region" description="Helical" evidence="8">
    <location>
        <begin position="347"/>
        <end position="369"/>
    </location>
</feature>
<feature type="transmembrane region" description="Helical" evidence="8">
    <location>
        <begin position="463"/>
        <end position="489"/>
    </location>
</feature>
<dbReference type="InterPro" id="IPR001594">
    <property type="entry name" value="Palmitoyltrfase_DHHC"/>
</dbReference>
<dbReference type="Proteomes" id="UP000000600">
    <property type="component" value="Unassembled WGS sequence"/>
</dbReference>
<dbReference type="STRING" id="5888.A0E2T6"/>
<dbReference type="SMART" id="SM00248">
    <property type="entry name" value="ANK"/>
    <property type="match status" value="5"/>
</dbReference>
<accession>A0E2T6</accession>
<dbReference type="InParanoid" id="A0E2T6"/>
<dbReference type="PROSITE" id="PS50216">
    <property type="entry name" value="DHHC"/>
    <property type="match status" value="1"/>
</dbReference>
<evidence type="ECO:0000256" key="5">
    <source>
        <dbReference type="ARBA" id="ARBA00023043"/>
    </source>
</evidence>
<dbReference type="InterPro" id="IPR002110">
    <property type="entry name" value="Ankyrin_rpt"/>
</dbReference>
<dbReference type="PROSITE" id="PS50297">
    <property type="entry name" value="ANK_REP_REGION"/>
    <property type="match status" value="1"/>
</dbReference>
<dbReference type="GeneID" id="5042785"/>
<dbReference type="PANTHER" id="PTHR24161:SF85">
    <property type="entry name" value="PALMITOYLTRANSFERASE HIP14"/>
    <property type="match status" value="1"/>
</dbReference>
<evidence type="ECO:0000256" key="3">
    <source>
        <dbReference type="ARBA" id="ARBA00022737"/>
    </source>
</evidence>
<dbReference type="GO" id="GO:0016020">
    <property type="term" value="C:membrane"/>
    <property type="evidence" value="ECO:0007669"/>
    <property type="project" value="UniProtKB-SubCell"/>
</dbReference>
<dbReference type="HOGENOM" id="CLU_010493_0_0_1"/>
<evidence type="ECO:0000259" key="9">
    <source>
        <dbReference type="Pfam" id="PF01529"/>
    </source>
</evidence>
<keyword evidence="6 8" id="KW-0472">Membrane</keyword>
<evidence type="ECO:0000313" key="11">
    <source>
        <dbReference type="Proteomes" id="UP000000600"/>
    </source>
</evidence>
<dbReference type="OrthoDB" id="331948at2759"/>
<proteinExistence type="inferred from homology"/>
<dbReference type="Pfam" id="PF01529">
    <property type="entry name" value="DHHC"/>
    <property type="match status" value="1"/>
</dbReference>